<name>A0A7R9MNJ2_9ACAR</name>
<dbReference type="Pfam" id="PF05592">
    <property type="entry name" value="Bac_rhamnosid"/>
    <property type="match status" value="1"/>
</dbReference>
<dbReference type="Gene3D" id="2.60.120.260">
    <property type="entry name" value="Galactose-binding domain-like"/>
    <property type="match status" value="2"/>
</dbReference>
<dbReference type="InterPro" id="IPR008902">
    <property type="entry name" value="Rhamnosid_concanavalin"/>
</dbReference>
<protein>
    <submittedName>
        <fullName evidence="3">Uncharacterized protein</fullName>
    </submittedName>
</protein>
<reference evidence="3" key="1">
    <citation type="submission" date="2020-11" db="EMBL/GenBank/DDBJ databases">
        <authorList>
            <person name="Tran Van P."/>
        </authorList>
    </citation>
    <scope>NUCLEOTIDE SEQUENCE</scope>
</reference>
<dbReference type="EMBL" id="CAJPVJ010033554">
    <property type="protein sequence ID" value="CAG2180756.1"/>
    <property type="molecule type" value="Genomic_DNA"/>
</dbReference>
<dbReference type="Proteomes" id="UP000728032">
    <property type="component" value="Unassembled WGS sequence"/>
</dbReference>
<dbReference type="PANTHER" id="PTHR33307:SF6">
    <property type="entry name" value="ALPHA-RHAMNOSIDASE (EUROFUNG)-RELATED"/>
    <property type="match status" value="1"/>
</dbReference>
<feature type="non-terminal residue" evidence="3">
    <location>
        <position position="1"/>
    </location>
</feature>
<keyword evidence="4" id="KW-1185">Reference proteome</keyword>
<dbReference type="Pfam" id="PF08531">
    <property type="entry name" value="Bac_rhamnosid_N"/>
    <property type="match status" value="1"/>
</dbReference>
<evidence type="ECO:0000313" key="4">
    <source>
        <dbReference type="Proteomes" id="UP000728032"/>
    </source>
</evidence>
<gene>
    <name evidence="3" type="ORF">ONB1V03_LOCUS20177</name>
</gene>
<dbReference type="OrthoDB" id="10036721at2759"/>
<dbReference type="EMBL" id="OC948379">
    <property type="protein sequence ID" value="CAD7663619.1"/>
    <property type="molecule type" value="Genomic_DNA"/>
</dbReference>
<sequence>MSPGWTDYNKTIQYQGYDVTGSLQTKNAIGVLLGTGWFSSYVGFSGQYNIFGWDQNVLFELHIQYENNKTEIVKSDNTWKVNTGSLIYSDLLMGELYYENREVKGWTSPEFDDSHWPSVVTKSIDKKVALVADRAEPVRVTHELSPKTKYQSKPGVWVFDFEQNMVGWVRISFPKTYDASRVQLRHAEVLNPDGSIYTKNLRSALATDTYVLNKADNSYEISFEPHFTTHGFRYVEITGYPGEPQLTTIKGIVMNSDTPFDSHFEMAASERRHTQRGHEYRVLRLRRPPYVQNGESNQ</sequence>
<accession>A0A7R9MNJ2</accession>
<feature type="domain" description="Bacterial alpha-L-rhamnosidase N-terminal" evidence="2">
    <location>
        <begin position="1"/>
        <end position="141"/>
    </location>
</feature>
<proteinExistence type="predicted"/>
<dbReference type="InterPro" id="IPR013737">
    <property type="entry name" value="Bac_rhamnosid_N"/>
</dbReference>
<dbReference type="AlphaFoldDB" id="A0A7R9MNJ2"/>
<evidence type="ECO:0000259" key="1">
    <source>
        <dbReference type="Pfam" id="PF05592"/>
    </source>
</evidence>
<feature type="domain" description="Alpha-L-rhamnosidase concanavalin-like" evidence="1">
    <location>
        <begin position="152"/>
        <end position="254"/>
    </location>
</feature>
<organism evidence="3">
    <name type="scientific">Oppiella nova</name>
    <dbReference type="NCBI Taxonomy" id="334625"/>
    <lineage>
        <taxon>Eukaryota</taxon>
        <taxon>Metazoa</taxon>
        <taxon>Ecdysozoa</taxon>
        <taxon>Arthropoda</taxon>
        <taxon>Chelicerata</taxon>
        <taxon>Arachnida</taxon>
        <taxon>Acari</taxon>
        <taxon>Acariformes</taxon>
        <taxon>Sarcoptiformes</taxon>
        <taxon>Oribatida</taxon>
        <taxon>Brachypylina</taxon>
        <taxon>Oppioidea</taxon>
        <taxon>Oppiidae</taxon>
        <taxon>Oppiella</taxon>
    </lineage>
</organism>
<dbReference type="InterPro" id="IPR016007">
    <property type="entry name" value="Alpha_rhamnosid"/>
</dbReference>
<evidence type="ECO:0000313" key="3">
    <source>
        <dbReference type="EMBL" id="CAD7663619.1"/>
    </source>
</evidence>
<dbReference type="PANTHER" id="PTHR33307">
    <property type="entry name" value="ALPHA-RHAMNOSIDASE (EUROFUNG)"/>
    <property type="match status" value="1"/>
</dbReference>
<evidence type="ECO:0000259" key="2">
    <source>
        <dbReference type="Pfam" id="PF08531"/>
    </source>
</evidence>